<keyword evidence="1" id="KW-1133">Transmembrane helix</keyword>
<organism evidence="2 3">
    <name type="scientific">Plantactinospora solaniradicis</name>
    <dbReference type="NCBI Taxonomy" id="1723736"/>
    <lineage>
        <taxon>Bacteria</taxon>
        <taxon>Bacillati</taxon>
        <taxon>Actinomycetota</taxon>
        <taxon>Actinomycetes</taxon>
        <taxon>Micromonosporales</taxon>
        <taxon>Micromonosporaceae</taxon>
        <taxon>Plantactinospora</taxon>
    </lineage>
</organism>
<protein>
    <submittedName>
        <fullName evidence="2">Uncharacterized protein</fullName>
    </submittedName>
</protein>
<gene>
    <name evidence="2" type="ORF">ACFP2T_39435</name>
</gene>
<keyword evidence="1" id="KW-0472">Membrane</keyword>
<name>A0ABW1KN12_9ACTN</name>
<evidence type="ECO:0000313" key="2">
    <source>
        <dbReference type="EMBL" id="MFC6022218.1"/>
    </source>
</evidence>
<feature type="transmembrane region" description="Helical" evidence="1">
    <location>
        <begin position="12"/>
        <end position="34"/>
    </location>
</feature>
<feature type="transmembrane region" description="Helical" evidence="1">
    <location>
        <begin position="40"/>
        <end position="61"/>
    </location>
</feature>
<dbReference type="RefSeq" id="WP_377431533.1">
    <property type="nucleotide sequence ID" value="NZ_JBHSPR010000056.1"/>
</dbReference>
<dbReference type="InterPro" id="IPR037185">
    <property type="entry name" value="EmrE-like"/>
</dbReference>
<proteinExistence type="predicted"/>
<keyword evidence="3" id="KW-1185">Reference proteome</keyword>
<keyword evidence="1" id="KW-0812">Transmembrane</keyword>
<evidence type="ECO:0000256" key="1">
    <source>
        <dbReference type="SAM" id="Phobius"/>
    </source>
</evidence>
<reference evidence="3" key="1">
    <citation type="journal article" date="2019" name="Int. J. Syst. Evol. Microbiol.">
        <title>The Global Catalogue of Microorganisms (GCM) 10K type strain sequencing project: providing services to taxonomists for standard genome sequencing and annotation.</title>
        <authorList>
            <consortium name="The Broad Institute Genomics Platform"/>
            <consortium name="The Broad Institute Genome Sequencing Center for Infectious Disease"/>
            <person name="Wu L."/>
            <person name="Ma J."/>
        </authorList>
    </citation>
    <scope>NUCLEOTIDE SEQUENCE [LARGE SCALE GENOMIC DNA]</scope>
    <source>
        <strain evidence="3">ZS-35-S2</strain>
    </source>
</reference>
<sequence length="76" mass="8102">MIAQRRLDGTAILYVIGVGVLSSVVPHAADLIGLRRVPALFFGVLVSIHLVLAALAGIMVLGQFLKLHEWPESPSS</sequence>
<evidence type="ECO:0000313" key="3">
    <source>
        <dbReference type="Proteomes" id="UP001596203"/>
    </source>
</evidence>
<comment type="caution">
    <text evidence="2">The sequence shown here is derived from an EMBL/GenBank/DDBJ whole genome shotgun (WGS) entry which is preliminary data.</text>
</comment>
<dbReference type="EMBL" id="JBHSPR010000056">
    <property type="protein sequence ID" value="MFC6022218.1"/>
    <property type="molecule type" value="Genomic_DNA"/>
</dbReference>
<accession>A0ABW1KN12</accession>
<dbReference type="Proteomes" id="UP001596203">
    <property type="component" value="Unassembled WGS sequence"/>
</dbReference>
<dbReference type="SUPFAM" id="SSF103481">
    <property type="entry name" value="Multidrug resistance efflux transporter EmrE"/>
    <property type="match status" value="1"/>
</dbReference>